<dbReference type="OrthoDB" id="1928087at2759"/>
<organism evidence="8 9">
    <name type="scientific">Lachancea mirantina</name>
    <dbReference type="NCBI Taxonomy" id="1230905"/>
    <lineage>
        <taxon>Eukaryota</taxon>
        <taxon>Fungi</taxon>
        <taxon>Dikarya</taxon>
        <taxon>Ascomycota</taxon>
        <taxon>Saccharomycotina</taxon>
        <taxon>Saccharomycetes</taxon>
        <taxon>Saccharomycetales</taxon>
        <taxon>Saccharomycetaceae</taxon>
        <taxon>Lachancea</taxon>
    </lineage>
</organism>
<feature type="region of interest" description="Disordered" evidence="6">
    <location>
        <begin position="549"/>
        <end position="569"/>
    </location>
</feature>
<dbReference type="PANTHER" id="PTHR48225:SF7">
    <property type="entry name" value="MEIOSIS-SPECIFIC PROTEIN HOP1"/>
    <property type="match status" value="1"/>
</dbReference>
<evidence type="ECO:0000256" key="6">
    <source>
        <dbReference type="SAM" id="MobiDB-lite"/>
    </source>
</evidence>
<evidence type="ECO:0000256" key="1">
    <source>
        <dbReference type="ARBA" id="ARBA00004123"/>
    </source>
</evidence>
<keyword evidence="9" id="KW-1185">Reference proteome</keyword>
<dbReference type="EMBL" id="LT598465">
    <property type="protein sequence ID" value="SCU92480.1"/>
    <property type="molecule type" value="Genomic_DNA"/>
</dbReference>
<dbReference type="PANTHER" id="PTHR48225">
    <property type="entry name" value="HORMA DOMAIN-CONTAINING PROTEIN 1"/>
    <property type="match status" value="1"/>
</dbReference>
<dbReference type="GO" id="GO:0007130">
    <property type="term" value="P:synaptonemal complex assembly"/>
    <property type="evidence" value="ECO:0007669"/>
    <property type="project" value="TreeGrafter"/>
</dbReference>
<dbReference type="InterPro" id="IPR003511">
    <property type="entry name" value="HORMA_dom"/>
</dbReference>
<dbReference type="GO" id="GO:0005634">
    <property type="term" value="C:nucleus"/>
    <property type="evidence" value="ECO:0007669"/>
    <property type="project" value="UniProtKB-SubCell"/>
</dbReference>
<proteinExistence type="predicted"/>
<dbReference type="InterPro" id="IPR036570">
    <property type="entry name" value="HORMA_dom_sf"/>
</dbReference>
<evidence type="ECO:0000313" key="9">
    <source>
        <dbReference type="Proteomes" id="UP000191024"/>
    </source>
</evidence>
<keyword evidence="3" id="KW-0158">Chromosome</keyword>
<comment type="subcellular location">
    <subcellularLocation>
        <location evidence="2">Chromosome</location>
    </subcellularLocation>
    <subcellularLocation>
        <location evidence="1">Nucleus</location>
    </subcellularLocation>
</comment>
<dbReference type="Proteomes" id="UP000191024">
    <property type="component" value="Chromosome E"/>
</dbReference>
<reference evidence="8 9" key="1">
    <citation type="submission" date="2016-03" db="EMBL/GenBank/DDBJ databases">
        <authorList>
            <person name="Devillers H."/>
        </authorList>
    </citation>
    <scope>NUCLEOTIDE SEQUENCE [LARGE SCALE GENOMIC DNA]</scope>
    <source>
        <strain evidence="8">CBS 11717</strain>
    </source>
</reference>
<evidence type="ECO:0000256" key="5">
    <source>
        <dbReference type="ARBA" id="ARBA00023254"/>
    </source>
</evidence>
<evidence type="ECO:0000256" key="3">
    <source>
        <dbReference type="ARBA" id="ARBA00022454"/>
    </source>
</evidence>
<evidence type="ECO:0000259" key="7">
    <source>
        <dbReference type="PROSITE" id="PS50815"/>
    </source>
</evidence>
<evidence type="ECO:0000256" key="2">
    <source>
        <dbReference type="ARBA" id="ARBA00004286"/>
    </source>
</evidence>
<evidence type="ECO:0000313" key="8">
    <source>
        <dbReference type="EMBL" id="SCU92480.1"/>
    </source>
</evidence>
<sequence>MSAAQQFKPPAVTSVNDITCEQSQKLVQTMLTMSFGCLSFLRGLFPDDNFVDQRFVPEKVDKNYHKDSRAAQASSIKIKTLVRGKSAEADLFLDWLEKGVFQSVKHKYLSALSLGIFTDINSPTDLVEDYIFAFSYDRRGNVTMSVNGAEELSSLLDSRKVVQQLMRRFIIITQSLEPLPEKRYLTMRLMFNDEAPAEYQPNLFRDATHEIPATIELPSSADSDSGSVGSLDTGFHKVSIRVLTIHDVGVDSLKPTCSKKFDPFDLVDGSTTQTPHEASNSTIYDTQTLVETPKAASQTSRALQNYLNLEAAQLPQTQVLVQREEVIACECEIFCPVSTSKHVLCALCKRRMHKLCYGNSKTNSVTCVTCLTEGRAIDKFSNEFKVLMLMRRIYRFMIKRPDFPPTLSALYKILAGNDVDANAIDLINIALSILFSEGVFVVEQQRRKSSNSKQKFLKTSNPIFIDHDGIIAEGKSLPPKSECVWTFIPNAKGSHFSYTCALFTTPEQISQGIEFIKCAVIDLNPEDIDDSLQSDFMPSSMNFQSLKIDETPESQQTRKRKSTAFDSSECGRSLEGLKVANMPIESPNKIRKISVSKKTLRSFW</sequence>
<keyword evidence="5" id="KW-0469">Meiosis</keyword>
<dbReference type="PROSITE" id="PS50815">
    <property type="entry name" value="HORMA"/>
    <property type="match status" value="1"/>
</dbReference>
<evidence type="ECO:0000256" key="4">
    <source>
        <dbReference type="ARBA" id="ARBA00023242"/>
    </source>
</evidence>
<accession>A0A1G4JP59</accession>
<dbReference type="SUPFAM" id="SSF56019">
    <property type="entry name" value="The spindle assembly checkpoint protein mad2"/>
    <property type="match status" value="1"/>
</dbReference>
<dbReference type="GO" id="GO:0005694">
    <property type="term" value="C:chromosome"/>
    <property type="evidence" value="ECO:0007669"/>
    <property type="project" value="UniProtKB-SubCell"/>
</dbReference>
<gene>
    <name evidence="8" type="ORF">LAMI_0E10660G</name>
</gene>
<protein>
    <submittedName>
        <fullName evidence="8">LAMI_0E10660g1_1</fullName>
    </submittedName>
</protein>
<dbReference type="AlphaFoldDB" id="A0A1G4JP59"/>
<name>A0A1G4JP59_9SACH</name>
<keyword evidence="4" id="KW-0539">Nucleus</keyword>
<dbReference type="Gene3D" id="3.30.900.10">
    <property type="entry name" value="HORMA domain"/>
    <property type="match status" value="1"/>
</dbReference>
<dbReference type="Pfam" id="PF02301">
    <property type="entry name" value="HORMA"/>
    <property type="match status" value="1"/>
</dbReference>
<feature type="domain" description="HORMA" evidence="7">
    <location>
        <begin position="21"/>
        <end position="242"/>
    </location>
</feature>
<dbReference type="GO" id="GO:0051598">
    <property type="term" value="P:meiotic recombination checkpoint signaling"/>
    <property type="evidence" value="ECO:0007669"/>
    <property type="project" value="TreeGrafter"/>
</dbReference>
<dbReference type="InterPro" id="IPR051294">
    <property type="entry name" value="HORMA_MeioticProgression"/>
</dbReference>
<dbReference type="STRING" id="1230905.A0A1G4JP59"/>